<evidence type="ECO:0000313" key="1">
    <source>
        <dbReference type="EMBL" id="RAJ19875.1"/>
    </source>
</evidence>
<proteinExistence type="predicted"/>
<protein>
    <submittedName>
        <fullName evidence="1">Uncharacterized protein</fullName>
    </submittedName>
</protein>
<dbReference type="Proteomes" id="UP000249754">
    <property type="component" value="Unassembled WGS sequence"/>
</dbReference>
<dbReference type="OrthoDB" id="793520at2"/>
<dbReference type="RefSeq" id="WP_111636520.1">
    <property type="nucleotide sequence ID" value="NZ_QLLR01000058.1"/>
</dbReference>
<name>A0A327RTQ5_9SPHI</name>
<dbReference type="AlphaFoldDB" id="A0A327RTQ5"/>
<comment type="caution">
    <text evidence="1">The sequence shown here is derived from an EMBL/GenBank/DDBJ whole genome shotgun (WGS) entry which is preliminary data.</text>
</comment>
<dbReference type="EMBL" id="QLLR01000058">
    <property type="protein sequence ID" value="RAJ19875.1"/>
    <property type="molecule type" value="Genomic_DNA"/>
</dbReference>
<reference evidence="1 2" key="1">
    <citation type="submission" date="2018-06" db="EMBL/GenBank/DDBJ databases">
        <title>Genomic Encyclopedia of Archaeal and Bacterial Type Strains, Phase II (KMG-II): from individual species to whole genera.</title>
        <authorList>
            <person name="Goeker M."/>
        </authorList>
    </citation>
    <scope>NUCLEOTIDE SEQUENCE [LARGE SCALE GENOMIC DNA]</scope>
    <source>
        <strain evidence="1 2">DSM 14825</strain>
    </source>
</reference>
<accession>A0A327RTQ5</accession>
<organism evidence="1 2">
    <name type="scientific">Pedobacter cryoconitis</name>
    <dbReference type="NCBI Taxonomy" id="188932"/>
    <lineage>
        <taxon>Bacteria</taxon>
        <taxon>Pseudomonadati</taxon>
        <taxon>Bacteroidota</taxon>
        <taxon>Sphingobacteriia</taxon>
        <taxon>Sphingobacteriales</taxon>
        <taxon>Sphingobacteriaceae</taxon>
        <taxon>Pedobacter</taxon>
    </lineage>
</organism>
<sequence length="130" mass="15238">MCILLETNVLWSSDYELNQKNVFDHMAAQFSGIPPIHNHEGYLVVTEDLMKIDGDVELEIRLSEITELYRGFDENYPRNFIKNFGMFCQPVRVKYFQDFSYKIIYLIVGYNFFGCAKGQALFDLLQELLS</sequence>
<gene>
    <name evidence="1" type="ORF">LY11_05262</name>
</gene>
<evidence type="ECO:0000313" key="2">
    <source>
        <dbReference type="Proteomes" id="UP000249754"/>
    </source>
</evidence>